<reference evidence="1 2" key="1">
    <citation type="submission" date="2011-02" db="EMBL/GenBank/DDBJ databases">
        <title>The Genome Sequence of Sphaeroforma arctica JP610.</title>
        <authorList>
            <consortium name="The Broad Institute Genome Sequencing Platform"/>
            <person name="Russ C."/>
            <person name="Cuomo C."/>
            <person name="Young S.K."/>
            <person name="Zeng Q."/>
            <person name="Gargeya S."/>
            <person name="Alvarado L."/>
            <person name="Berlin A."/>
            <person name="Chapman S.B."/>
            <person name="Chen Z."/>
            <person name="Freedman E."/>
            <person name="Gellesch M."/>
            <person name="Goldberg J."/>
            <person name="Griggs A."/>
            <person name="Gujja S."/>
            <person name="Heilman E."/>
            <person name="Heiman D."/>
            <person name="Howarth C."/>
            <person name="Mehta T."/>
            <person name="Neiman D."/>
            <person name="Pearson M."/>
            <person name="Roberts A."/>
            <person name="Saif S."/>
            <person name="Shea T."/>
            <person name="Shenoy N."/>
            <person name="Sisk P."/>
            <person name="Stolte C."/>
            <person name="Sykes S."/>
            <person name="White J."/>
            <person name="Yandava C."/>
            <person name="Burger G."/>
            <person name="Gray M.W."/>
            <person name="Holland P.W.H."/>
            <person name="King N."/>
            <person name="Lang F.B.F."/>
            <person name="Roger A.J."/>
            <person name="Ruiz-Trillo I."/>
            <person name="Haas B."/>
            <person name="Nusbaum C."/>
            <person name="Birren B."/>
        </authorList>
    </citation>
    <scope>NUCLEOTIDE SEQUENCE [LARGE SCALE GENOMIC DNA]</scope>
    <source>
        <strain evidence="1 2">JP610</strain>
    </source>
</reference>
<accession>A0A0L0F0P2</accession>
<feature type="non-terminal residue" evidence="1">
    <location>
        <position position="1"/>
    </location>
</feature>
<dbReference type="RefSeq" id="XP_014144174.1">
    <property type="nucleotide sequence ID" value="XM_014288699.1"/>
</dbReference>
<organism evidence="1 2">
    <name type="scientific">Sphaeroforma arctica JP610</name>
    <dbReference type="NCBI Taxonomy" id="667725"/>
    <lineage>
        <taxon>Eukaryota</taxon>
        <taxon>Ichthyosporea</taxon>
        <taxon>Ichthyophonida</taxon>
        <taxon>Sphaeroforma</taxon>
    </lineage>
</organism>
<name>A0A0L0F0P2_9EUKA</name>
<protein>
    <submittedName>
        <fullName evidence="1">Uncharacterized protein</fullName>
    </submittedName>
</protein>
<keyword evidence="2" id="KW-1185">Reference proteome</keyword>
<gene>
    <name evidence="1" type="ORF">SARC_17204</name>
</gene>
<evidence type="ECO:0000313" key="1">
    <source>
        <dbReference type="EMBL" id="KNC70272.1"/>
    </source>
</evidence>
<dbReference type="Proteomes" id="UP000054560">
    <property type="component" value="Unassembled WGS sequence"/>
</dbReference>
<evidence type="ECO:0000313" key="2">
    <source>
        <dbReference type="Proteomes" id="UP000054560"/>
    </source>
</evidence>
<dbReference type="GeneID" id="25917708"/>
<sequence length="66" mass="7618">AGYQAGAYEALPLAEALPKKATDLIDDVQLDQAERKRMERRVQWVQRELRIVLRVFTGRGLHEILD</sequence>
<dbReference type="AlphaFoldDB" id="A0A0L0F0P2"/>
<proteinExistence type="predicted"/>
<dbReference type="EMBL" id="KQ251633">
    <property type="protein sequence ID" value="KNC70272.1"/>
    <property type="molecule type" value="Genomic_DNA"/>
</dbReference>
<feature type="non-terminal residue" evidence="1">
    <location>
        <position position="66"/>
    </location>
</feature>